<protein>
    <submittedName>
        <fullName evidence="2">Uncharacterized protein</fullName>
    </submittedName>
</protein>
<feature type="region of interest" description="Disordered" evidence="1">
    <location>
        <begin position="1"/>
        <end position="28"/>
    </location>
</feature>
<dbReference type="EMBL" id="JABXXO010000009">
    <property type="protein sequence ID" value="KAF7771058.1"/>
    <property type="molecule type" value="Genomic_DNA"/>
</dbReference>
<dbReference type="Proteomes" id="UP000629468">
    <property type="component" value="Unassembled WGS sequence"/>
</dbReference>
<organism evidence="2 3">
    <name type="scientific">Agaricus bisporus var. burnettii</name>
    <dbReference type="NCBI Taxonomy" id="192524"/>
    <lineage>
        <taxon>Eukaryota</taxon>
        <taxon>Fungi</taxon>
        <taxon>Dikarya</taxon>
        <taxon>Basidiomycota</taxon>
        <taxon>Agaricomycotina</taxon>
        <taxon>Agaricomycetes</taxon>
        <taxon>Agaricomycetidae</taxon>
        <taxon>Agaricales</taxon>
        <taxon>Agaricineae</taxon>
        <taxon>Agaricaceae</taxon>
        <taxon>Agaricus</taxon>
    </lineage>
</organism>
<evidence type="ECO:0000256" key="1">
    <source>
        <dbReference type="SAM" id="MobiDB-lite"/>
    </source>
</evidence>
<accession>A0A8H7F0M1</accession>
<gene>
    <name evidence="2" type="ORF">Agabi119p4_7032</name>
</gene>
<proteinExistence type="predicted"/>
<comment type="caution">
    <text evidence="2">The sequence shown here is derived from an EMBL/GenBank/DDBJ whole genome shotgun (WGS) entry which is preliminary data.</text>
</comment>
<sequence length="201" mass="22695">MQNSTNSTSGSSSMPPGNPSSTGSTVSPGRMQSFTFGAPLSQIRNIIGRDIHVNWTDEVRGTELRFVINTVRAENGDLRTFVYIHRDGRNTFFALISWSSTSQFCWLYDSNTPRTRNEMFRNNGYGIYGAYFTKGFYWSLRDNFPCDLIRHDTPSLSPGSTPQVVGQLYLENGRPIFKYYPDQLDFGEGYLILGIIVISNP</sequence>
<evidence type="ECO:0000313" key="2">
    <source>
        <dbReference type="EMBL" id="KAF7771058.1"/>
    </source>
</evidence>
<name>A0A8H7F0M1_AGABI</name>
<dbReference type="AlphaFoldDB" id="A0A8H7F0M1"/>
<reference evidence="2 3" key="1">
    <citation type="journal article" name="Sci. Rep.">
        <title>Telomere-to-telomere assembled and centromere annotated genomes of the two main subspecies of the button mushroom Agaricus bisporus reveal especially polymorphic chromosome ends.</title>
        <authorList>
            <person name="Sonnenberg A.S.M."/>
            <person name="Sedaghat-Telgerd N."/>
            <person name="Lavrijssen B."/>
            <person name="Ohm R.A."/>
            <person name="Hendrickx P.M."/>
            <person name="Scholtmeijer K."/>
            <person name="Baars J.J.P."/>
            <person name="van Peer A."/>
        </authorList>
    </citation>
    <scope>NUCLEOTIDE SEQUENCE [LARGE SCALE GENOMIC DNA]</scope>
    <source>
        <strain evidence="2 3">H119_p4</strain>
    </source>
</reference>
<evidence type="ECO:0000313" key="3">
    <source>
        <dbReference type="Proteomes" id="UP000629468"/>
    </source>
</evidence>